<accession>A0AA88RMU2</accession>
<proteinExistence type="inferred from homology"/>
<evidence type="ECO:0000313" key="8">
    <source>
        <dbReference type="Proteomes" id="UP001187471"/>
    </source>
</evidence>
<organism evidence="7 8">
    <name type="scientific">Escallonia rubra</name>
    <dbReference type="NCBI Taxonomy" id="112253"/>
    <lineage>
        <taxon>Eukaryota</taxon>
        <taxon>Viridiplantae</taxon>
        <taxon>Streptophyta</taxon>
        <taxon>Embryophyta</taxon>
        <taxon>Tracheophyta</taxon>
        <taxon>Spermatophyta</taxon>
        <taxon>Magnoliopsida</taxon>
        <taxon>eudicotyledons</taxon>
        <taxon>Gunneridae</taxon>
        <taxon>Pentapetalae</taxon>
        <taxon>asterids</taxon>
        <taxon>campanulids</taxon>
        <taxon>Escalloniales</taxon>
        <taxon>Escalloniaceae</taxon>
        <taxon>Escallonia</taxon>
    </lineage>
</organism>
<evidence type="ECO:0000256" key="4">
    <source>
        <dbReference type="ARBA" id="ARBA00023002"/>
    </source>
</evidence>
<dbReference type="PRINTS" id="PR00465">
    <property type="entry name" value="EP450IV"/>
</dbReference>
<evidence type="ECO:0008006" key="9">
    <source>
        <dbReference type="Google" id="ProtNLM"/>
    </source>
</evidence>
<dbReference type="PRINTS" id="PR00385">
    <property type="entry name" value="P450"/>
</dbReference>
<dbReference type="Proteomes" id="UP001187471">
    <property type="component" value="Unassembled WGS sequence"/>
</dbReference>
<comment type="similarity">
    <text evidence="2">Belongs to the cytochrome P450 family.</text>
</comment>
<keyword evidence="5 6" id="KW-0408">Iron</keyword>
<name>A0AA88RMU2_9ASTE</name>
<dbReference type="PANTHER" id="PTHR24296">
    <property type="entry name" value="CYTOCHROME P450"/>
    <property type="match status" value="1"/>
</dbReference>
<reference evidence="7" key="1">
    <citation type="submission" date="2022-12" db="EMBL/GenBank/DDBJ databases">
        <title>Draft genome assemblies for two species of Escallonia (Escalloniales).</title>
        <authorList>
            <person name="Chanderbali A."/>
            <person name="Dervinis C."/>
            <person name="Anghel I."/>
            <person name="Soltis D."/>
            <person name="Soltis P."/>
            <person name="Zapata F."/>
        </authorList>
    </citation>
    <scope>NUCLEOTIDE SEQUENCE</scope>
    <source>
        <strain evidence="7">UCBG92.1500</strain>
        <tissue evidence="7">Leaf</tissue>
    </source>
</reference>
<feature type="binding site" description="axial binding residue" evidence="6">
    <location>
        <position position="446"/>
    </location>
    <ligand>
        <name>heme</name>
        <dbReference type="ChEBI" id="CHEBI:30413"/>
    </ligand>
    <ligandPart>
        <name>Fe</name>
        <dbReference type="ChEBI" id="CHEBI:18248"/>
    </ligandPart>
</feature>
<dbReference type="GO" id="GO:0020037">
    <property type="term" value="F:heme binding"/>
    <property type="evidence" value="ECO:0007669"/>
    <property type="project" value="InterPro"/>
</dbReference>
<gene>
    <name evidence="7" type="ORF">RJ640_028126</name>
</gene>
<keyword evidence="3 6" id="KW-0479">Metal-binding</keyword>
<dbReference type="Gene3D" id="1.10.630.10">
    <property type="entry name" value="Cytochrome P450"/>
    <property type="match status" value="1"/>
</dbReference>
<evidence type="ECO:0000256" key="1">
    <source>
        <dbReference type="ARBA" id="ARBA00001971"/>
    </source>
</evidence>
<comment type="caution">
    <text evidence="7">The sequence shown here is derived from an EMBL/GenBank/DDBJ whole genome shotgun (WGS) entry which is preliminary data.</text>
</comment>
<dbReference type="InterPro" id="IPR002403">
    <property type="entry name" value="Cyt_P450_E_grp-IV"/>
</dbReference>
<dbReference type="GO" id="GO:0016705">
    <property type="term" value="F:oxidoreductase activity, acting on paired donors, with incorporation or reduction of molecular oxygen"/>
    <property type="evidence" value="ECO:0007669"/>
    <property type="project" value="InterPro"/>
</dbReference>
<dbReference type="AlphaFoldDB" id="A0AA88RMU2"/>
<evidence type="ECO:0000256" key="3">
    <source>
        <dbReference type="ARBA" id="ARBA00022723"/>
    </source>
</evidence>
<comment type="cofactor">
    <cofactor evidence="1 6">
        <name>heme</name>
        <dbReference type="ChEBI" id="CHEBI:30413"/>
    </cofactor>
</comment>
<evidence type="ECO:0000256" key="5">
    <source>
        <dbReference type="ARBA" id="ARBA00023004"/>
    </source>
</evidence>
<dbReference type="InterPro" id="IPR001128">
    <property type="entry name" value="Cyt_P450"/>
</dbReference>
<sequence>MGIFPFVLCILYYVLHITLRRFRRARRLSGYGPPAYPVIGCLVAFYKNRSRLLNWYTDLLTESPTQTIQIRRLGAPRTVVTANPKNVEYMLKTNFNNFPKGKPFTEILNDFLGRGIFNVDGDLWYNQRKLVSHEFSAKSLKDYVEKNLTEELDKKLIPIFESLAMQGDQKVVDLQELLRRLGFDTVCKFSLGIDPCSLDHALSDAPILKAFDTAALISARRATAPISYQWKIKRMLGAGTEQVLKDAVKEIHAFVTNIIRDRREKISSNAKSHGEDLLSRMIMAGHEEEVVRDMMISFIMAGRDTTSAAMTWLFYSLSRHSHIEEELVKEIGCVEDQELAHYGALKELRLLEACICETMRLYPPVAWDSKHAIVDDLLPDGTPVGAGDRVTYFPYGMGRMENLWGKDRLEFRPERWFVEPNEGRRGELKKESLFKFPVFQAGPRVCLGKELALIQMKYVVASILKRFEIRPVGSEQAVFVPLLTAHMAGGFKVTVRRRQPHMAMSLKI</sequence>
<dbReference type="GO" id="GO:0004497">
    <property type="term" value="F:monooxygenase activity"/>
    <property type="evidence" value="ECO:0007669"/>
    <property type="project" value="InterPro"/>
</dbReference>
<dbReference type="Pfam" id="PF00067">
    <property type="entry name" value="p450"/>
    <property type="match status" value="1"/>
</dbReference>
<dbReference type="InterPro" id="IPR036396">
    <property type="entry name" value="Cyt_P450_sf"/>
</dbReference>
<keyword evidence="8" id="KW-1185">Reference proteome</keyword>
<evidence type="ECO:0000313" key="7">
    <source>
        <dbReference type="EMBL" id="KAK2992884.1"/>
    </source>
</evidence>
<protein>
    <recommendedName>
        <fullName evidence="9">Cytochrome P450</fullName>
    </recommendedName>
</protein>
<evidence type="ECO:0000256" key="2">
    <source>
        <dbReference type="ARBA" id="ARBA00010617"/>
    </source>
</evidence>
<dbReference type="SUPFAM" id="SSF48264">
    <property type="entry name" value="Cytochrome P450"/>
    <property type="match status" value="1"/>
</dbReference>
<dbReference type="CDD" id="cd11064">
    <property type="entry name" value="CYP86A"/>
    <property type="match status" value="1"/>
</dbReference>
<dbReference type="EMBL" id="JAVXUO010000371">
    <property type="protein sequence ID" value="KAK2992884.1"/>
    <property type="molecule type" value="Genomic_DNA"/>
</dbReference>
<dbReference type="GO" id="GO:0005506">
    <property type="term" value="F:iron ion binding"/>
    <property type="evidence" value="ECO:0007669"/>
    <property type="project" value="InterPro"/>
</dbReference>
<evidence type="ECO:0000256" key="6">
    <source>
        <dbReference type="PIRSR" id="PIRSR602403-1"/>
    </source>
</evidence>
<keyword evidence="6" id="KW-0349">Heme</keyword>
<keyword evidence="4" id="KW-0560">Oxidoreductase</keyword>